<proteinExistence type="predicted"/>
<evidence type="ECO:0000313" key="2">
    <source>
        <dbReference type="EMBL" id="RPA79920.1"/>
    </source>
</evidence>
<evidence type="ECO:0000313" key="3">
    <source>
        <dbReference type="Proteomes" id="UP000275078"/>
    </source>
</evidence>
<dbReference type="Proteomes" id="UP000275078">
    <property type="component" value="Unassembled WGS sequence"/>
</dbReference>
<protein>
    <submittedName>
        <fullName evidence="2">Uncharacterized protein</fullName>
    </submittedName>
</protein>
<feature type="compositionally biased region" description="Basic residues" evidence="1">
    <location>
        <begin position="239"/>
        <end position="251"/>
    </location>
</feature>
<feature type="region of interest" description="Disordered" evidence="1">
    <location>
        <begin position="224"/>
        <end position="254"/>
    </location>
</feature>
<dbReference type="EMBL" id="ML119693">
    <property type="protein sequence ID" value="RPA79920.1"/>
    <property type="molecule type" value="Genomic_DNA"/>
</dbReference>
<keyword evidence="3" id="KW-1185">Reference proteome</keyword>
<gene>
    <name evidence="2" type="ORF">BJ508DRAFT_415598</name>
</gene>
<evidence type="ECO:0000256" key="1">
    <source>
        <dbReference type="SAM" id="MobiDB-lite"/>
    </source>
</evidence>
<dbReference type="AlphaFoldDB" id="A0A3N4I734"/>
<name>A0A3N4I734_ASCIM</name>
<organism evidence="2 3">
    <name type="scientific">Ascobolus immersus RN42</name>
    <dbReference type="NCBI Taxonomy" id="1160509"/>
    <lineage>
        <taxon>Eukaryota</taxon>
        <taxon>Fungi</taxon>
        <taxon>Dikarya</taxon>
        <taxon>Ascomycota</taxon>
        <taxon>Pezizomycotina</taxon>
        <taxon>Pezizomycetes</taxon>
        <taxon>Pezizales</taxon>
        <taxon>Ascobolaceae</taxon>
        <taxon>Ascobolus</taxon>
    </lineage>
</organism>
<accession>A0A3N4I734</accession>
<reference evidence="2 3" key="1">
    <citation type="journal article" date="2018" name="Nat. Ecol. Evol.">
        <title>Pezizomycetes genomes reveal the molecular basis of ectomycorrhizal truffle lifestyle.</title>
        <authorList>
            <person name="Murat C."/>
            <person name="Payen T."/>
            <person name="Noel B."/>
            <person name="Kuo A."/>
            <person name="Morin E."/>
            <person name="Chen J."/>
            <person name="Kohler A."/>
            <person name="Krizsan K."/>
            <person name="Balestrini R."/>
            <person name="Da Silva C."/>
            <person name="Montanini B."/>
            <person name="Hainaut M."/>
            <person name="Levati E."/>
            <person name="Barry K.W."/>
            <person name="Belfiori B."/>
            <person name="Cichocki N."/>
            <person name="Clum A."/>
            <person name="Dockter R.B."/>
            <person name="Fauchery L."/>
            <person name="Guy J."/>
            <person name="Iotti M."/>
            <person name="Le Tacon F."/>
            <person name="Lindquist E.A."/>
            <person name="Lipzen A."/>
            <person name="Malagnac F."/>
            <person name="Mello A."/>
            <person name="Molinier V."/>
            <person name="Miyauchi S."/>
            <person name="Poulain J."/>
            <person name="Riccioni C."/>
            <person name="Rubini A."/>
            <person name="Sitrit Y."/>
            <person name="Splivallo R."/>
            <person name="Traeger S."/>
            <person name="Wang M."/>
            <person name="Zifcakova L."/>
            <person name="Wipf D."/>
            <person name="Zambonelli A."/>
            <person name="Paolocci F."/>
            <person name="Nowrousian M."/>
            <person name="Ottonello S."/>
            <person name="Baldrian P."/>
            <person name="Spatafora J.W."/>
            <person name="Henrissat B."/>
            <person name="Nagy L.G."/>
            <person name="Aury J.M."/>
            <person name="Wincker P."/>
            <person name="Grigoriev I.V."/>
            <person name="Bonfante P."/>
            <person name="Martin F.M."/>
        </authorList>
    </citation>
    <scope>NUCLEOTIDE SEQUENCE [LARGE SCALE GENOMIC DNA]</scope>
    <source>
        <strain evidence="2 3">RN42</strain>
    </source>
</reference>
<feature type="region of interest" description="Disordered" evidence="1">
    <location>
        <begin position="272"/>
        <end position="293"/>
    </location>
</feature>
<sequence length="293" mass="32483">MSFDPTPSHAKDFDSFHHTLLPLDPRYISPPTATALTTFYAADNSAAQIDKASKTLRRIIDTLYKQQYLTLLRPHAESFLVFYVQELHPYLVEEWVGANKVGGILLARVSRMLSVVTERLRMYEMLGSLDGAVVGLVETGWGNMVRECRALVEVKAGVESVDVCLARGQHVVEFVTHGRFLSSGLAAQVLLFVESGGVFGDAQLITGIEEATRRYVKRWGKGKEGRVVDDPEDSVEGRKGKREGGKKKRVSTRAPGGESLVVYMKFYKAEEEGEEEEVVERGAGGEISLGEEW</sequence>